<protein>
    <submittedName>
        <fullName evidence="2">Uncharacterized protein</fullName>
    </submittedName>
</protein>
<reference evidence="2 3" key="1">
    <citation type="submission" date="2019-02" db="EMBL/GenBank/DDBJ databases">
        <title>Deep-cultivation of Planctomycetes and their phenomic and genomic characterization uncovers novel biology.</title>
        <authorList>
            <person name="Wiegand S."/>
            <person name="Jogler M."/>
            <person name="Boedeker C."/>
            <person name="Pinto D."/>
            <person name="Vollmers J."/>
            <person name="Rivas-Marin E."/>
            <person name="Kohn T."/>
            <person name="Peeters S.H."/>
            <person name="Heuer A."/>
            <person name="Rast P."/>
            <person name="Oberbeckmann S."/>
            <person name="Bunk B."/>
            <person name="Jeske O."/>
            <person name="Meyerdierks A."/>
            <person name="Storesund J.E."/>
            <person name="Kallscheuer N."/>
            <person name="Luecker S."/>
            <person name="Lage O.M."/>
            <person name="Pohl T."/>
            <person name="Merkel B.J."/>
            <person name="Hornburger P."/>
            <person name="Mueller R.-W."/>
            <person name="Bruemmer F."/>
            <person name="Labrenz M."/>
            <person name="Spormann A.M."/>
            <person name="Op den Camp H."/>
            <person name="Overmann J."/>
            <person name="Amann R."/>
            <person name="Jetten M.S.M."/>
            <person name="Mascher T."/>
            <person name="Medema M.H."/>
            <person name="Devos D.P."/>
            <person name="Kaster A.-K."/>
            <person name="Ovreas L."/>
            <person name="Rohde M."/>
            <person name="Galperin M.Y."/>
            <person name="Jogler C."/>
        </authorList>
    </citation>
    <scope>NUCLEOTIDE SEQUENCE [LARGE SCALE GENOMIC DNA]</scope>
    <source>
        <strain evidence="2 3">Pla163</strain>
    </source>
</reference>
<dbReference type="AlphaFoldDB" id="A0A518CWV0"/>
<feature type="region of interest" description="Disordered" evidence="1">
    <location>
        <begin position="146"/>
        <end position="189"/>
    </location>
</feature>
<keyword evidence="3" id="KW-1185">Reference proteome</keyword>
<proteinExistence type="predicted"/>
<gene>
    <name evidence="2" type="ORF">Pla163_08040</name>
</gene>
<accession>A0A518CWV0</accession>
<feature type="compositionally biased region" description="Gly residues" evidence="1">
    <location>
        <begin position="174"/>
        <end position="183"/>
    </location>
</feature>
<dbReference type="Proteomes" id="UP000319342">
    <property type="component" value="Chromosome"/>
</dbReference>
<sequence>MTTTHGRRTIHDRGAASERRASPKRGGDSEGGESGGGGCGGGGTSGAAEPRARSASRRDARRLLLLTTGTAADVLARLVDGDPLGLRARLRRRAAERFLLASPDGLFGPAAAHCARQAEGYRGRPAPEPWLERELDAVLDRWVAGTRGRDGDSKGGAGAGGGDGRSGASARGARTGGAVGGNGVTASAARHGDGELERCARRFNACGRAERATLWRLAFAGASLDELAHESGTDLSRTARRARRALDALLGRSEVAR</sequence>
<evidence type="ECO:0000313" key="2">
    <source>
        <dbReference type="EMBL" id="QDU83703.1"/>
    </source>
</evidence>
<feature type="compositionally biased region" description="Gly residues" evidence="1">
    <location>
        <begin position="32"/>
        <end position="45"/>
    </location>
</feature>
<feature type="compositionally biased region" description="Gly residues" evidence="1">
    <location>
        <begin position="154"/>
        <end position="165"/>
    </location>
</feature>
<feature type="compositionally biased region" description="Basic and acidic residues" evidence="1">
    <location>
        <begin position="9"/>
        <end position="28"/>
    </location>
</feature>
<dbReference type="EMBL" id="CP036290">
    <property type="protein sequence ID" value="QDU83703.1"/>
    <property type="molecule type" value="Genomic_DNA"/>
</dbReference>
<feature type="region of interest" description="Disordered" evidence="1">
    <location>
        <begin position="1"/>
        <end position="57"/>
    </location>
</feature>
<name>A0A518CWV0_9BACT</name>
<evidence type="ECO:0000313" key="3">
    <source>
        <dbReference type="Proteomes" id="UP000319342"/>
    </source>
</evidence>
<evidence type="ECO:0000256" key="1">
    <source>
        <dbReference type="SAM" id="MobiDB-lite"/>
    </source>
</evidence>
<organism evidence="2 3">
    <name type="scientific">Rohdeia mirabilis</name>
    <dbReference type="NCBI Taxonomy" id="2528008"/>
    <lineage>
        <taxon>Bacteria</taxon>
        <taxon>Pseudomonadati</taxon>
        <taxon>Planctomycetota</taxon>
        <taxon>Planctomycetia</taxon>
        <taxon>Planctomycetia incertae sedis</taxon>
        <taxon>Rohdeia</taxon>
    </lineage>
</organism>